<evidence type="ECO:0000313" key="1">
    <source>
        <dbReference type="EMBL" id="MDQ0348388.1"/>
    </source>
</evidence>
<reference evidence="1 2" key="1">
    <citation type="submission" date="2023-07" db="EMBL/GenBank/DDBJ databases">
        <title>Genomic Encyclopedia of Type Strains, Phase IV (KMG-IV): sequencing the most valuable type-strain genomes for metagenomic binning, comparative biology and taxonomic classification.</title>
        <authorList>
            <person name="Goeker M."/>
        </authorList>
    </citation>
    <scope>NUCLEOTIDE SEQUENCE [LARGE SCALE GENOMIC DNA]</scope>
    <source>
        <strain evidence="1 2">DSM 1277</strain>
    </source>
</reference>
<proteinExistence type="predicted"/>
<accession>A0ABU0DJ81</accession>
<name>A0ABU0DJ81_9HYPH</name>
<dbReference type="Proteomes" id="UP001238467">
    <property type="component" value="Unassembled WGS sequence"/>
</dbReference>
<dbReference type="RefSeq" id="WP_307061145.1">
    <property type="nucleotide sequence ID" value="NZ_JAUSUH010000005.1"/>
</dbReference>
<gene>
    <name evidence="1" type="ORF">J2S76_002817</name>
</gene>
<protein>
    <submittedName>
        <fullName evidence="1">Phage baseplate assembly protein gpV</fullName>
    </submittedName>
</protein>
<comment type="caution">
    <text evidence="1">The sequence shown here is derived from an EMBL/GenBank/DDBJ whole genome shotgun (WGS) entry which is preliminary data.</text>
</comment>
<organism evidence="1 2">
    <name type="scientific">Ancylobacter vacuolatus</name>
    <dbReference type="NCBI Taxonomy" id="223389"/>
    <lineage>
        <taxon>Bacteria</taxon>
        <taxon>Pseudomonadati</taxon>
        <taxon>Pseudomonadota</taxon>
        <taxon>Alphaproteobacteria</taxon>
        <taxon>Hyphomicrobiales</taxon>
        <taxon>Xanthobacteraceae</taxon>
        <taxon>Ancylobacter</taxon>
    </lineage>
</organism>
<dbReference type="EMBL" id="JAUSUH010000005">
    <property type="protein sequence ID" value="MDQ0348388.1"/>
    <property type="molecule type" value="Genomic_DNA"/>
</dbReference>
<keyword evidence="2" id="KW-1185">Reference proteome</keyword>
<sequence>MHVISTRRAAVGSRALAIVDVDAGGLRVFNVEICRGSDGRLRAWAPKIRGEQVAAFAPDIADKIGRVALAALEGGAKYAG</sequence>
<evidence type="ECO:0000313" key="2">
    <source>
        <dbReference type="Proteomes" id="UP001238467"/>
    </source>
</evidence>